<dbReference type="STRING" id="1798183.GA0061080_101614"/>
<accession>A0A1C4B244</accession>
<keyword evidence="2" id="KW-1185">Reference proteome</keyword>
<proteinExistence type="predicted"/>
<organism evidence="1 2">
    <name type="scientific">Gilliamella intestini</name>
    <dbReference type="NCBI Taxonomy" id="1798183"/>
    <lineage>
        <taxon>Bacteria</taxon>
        <taxon>Pseudomonadati</taxon>
        <taxon>Pseudomonadota</taxon>
        <taxon>Gammaproteobacteria</taxon>
        <taxon>Orbales</taxon>
        <taxon>Orbaceae</taxon>
        <taxon>Gilliamella</taxon>
    </lineage>
</organism>
<dbReference type="Gene3D" id="2.60.40.4150">
    <property type="entry name" value="Type VI secretion system, lipoprotein SciN"/>
    <property type="match status" value="1"/>
</dbReference>
<dbReference type="Proteomes" id="UP000199698">
    <property type="component" value="Unassembled WGS sequence"/>
</dbReference>
<dbReference type="Pfam" id="PF12790">
    <property type="entry name" value="T6SS-SciN"/>
    <property type="match status" value="1"/>
</dbReference>
<reference evidence="2" key="1">
    <citation type="submission" date="2016-08" db="EMBL/GenBank/DDBJ databases">
        <authorList>
            <person name="Varghese N."/>
            <person name="Submissions Spin"/>
        </authorList>
    </citation>
    <scope>NUCLEOTIDE SEQUENCE [LARGE SCALE GENOMIC DNA]</scope>
    <source>
        <strain evidence="2">R-53144</strain>
    </source>
</reference>
<dbReference type="RefSeq" id="WP_091122473.1">
    <property type="nucleotide sequence ID" value="NZ_FMBA01000016.1"/>
</dbReference>
<gene>
    <name evidence="1" type="ORF">GA0061080_101614</name>
</gene>
<evidence type="ECO:0000313" key="1">
    <source>
        <dbReference type="EMBL" id="SCC00808.1"/>
    </source>
</evidence>
<protein>
    <submittedName>
        <fullName evidence="1">Type VI secretion system protein VasD</fullName>
    </submittedName>
</protein>
<evidence type="ECO:0000313" key="2">
    <source>
        <dbReference type="Proteomes" id="UP000199698"/>
    </source>
</evidence>
<dbReference type="EMBL" id="FMBA01000016">
    <property type="protein sequence ID" value="SCC00808.1"/>
    <property type="molecule type" value="Genomic_DNA"/>
</dbReference>
<dbReference type="PANTHER" id="PTHR37625:SF5">
    <property type="entry name" value="LIPOPROTEIN"/>
    <property type="match status" value="1"/>
</dbReference>
<dbReference type="PANTHER" id="PTHR37625">
    <property type="entry name" value="OUTER MEMBRANE LIPOPROTEIN-RELATED"/>
    <property type="match status" value="1"/>
</dbReference>
<dbReference type="InterPro" id="IPR017734">
    <property type="entry name" value="T6SS_SciN"/>
</dbReference>
<sequence length="176" mass="20043">MHNRLLRISFCFLISLNLFGCETTKKIFEVISDPNVPVGYPSENPTEVTLTFLSGEDINQNQEGEASPIELQVIYLNEDSHFLSANYDQLLIEGPEKALGKNYVDHQDYTLLPDQYKILPPLKINEKTRFIGVIAHYGDINNSYWADIAEVEAIGKKATYLIHIKANEVLIKKEEK</sequence>
<dbReference type="InterPro" id="IPR038706">
    <property type="entry name" value="Type_VI_SciN-like_sf"/>
</dbReference>
<dbReference type="NCBIfam" id="TIGR03352">
    <property type="entry name" value="VI_chp_3"/>
    <property type="match status" value="1"/>
</dbReference>
<name>A0A1C4B244_9GAMM</name>
<dbReference type="AlphaFoldDB" id="A0A1C4B244"/>